<dbReference type="EMBL" id="LWDX02022207">
    <property type="protein sequence ID" value="OEL32036.1"/>
    <property type="molecule type" value="Genomic_DNA"/>
</dbReference>
<proteinExistence type="predicted"/>
<feature type="region of interest" description="Disordered" evidence="2">
    <location>
        <begin position="323"/>
        <end position="366"/>
    </location>
</feature>
<dbReference type="SUPFAM" id="SSF48403">
    <property type="entry name" value="Ankyrin repeat"/>
    <property type="match status" value="1"/>
</dbReference>
<comment type="caution">
    <text evidence="3">The sequence shown here is derived from an EMBL/GenBank/DDBJ whole genome shotgun (WGS) entry which is preliminary data.</text>
</comment>
<accession>A0A1E5W3P9</accession>
<feature type="repeat" description="ANK" evidence="1">
    <location>
        <begin position="151"/>
        <end position="183"/>
    </location>
</feature>
<evidence type="ECO:0000256" key="2">
    <source>
        <dbReference type="SAM" id="MobiDB-lite"/>
    </source>
</evidence>
<protein>
    <submittedName>
        <fullName evidence="3">Uncharacterized protein</fullName>
    </submittedName>
</protein>
<organism evidence="3 4">
    <name type="scientific">Dichanthelium oligosanthes</name>
    <dbReference type="NCBI Taxonomy" id="888268"/>
    <lineage>
        <taxon>Eukaryota</taxon>
        <taxon>Viridiplantae</taxon>
        <taxon>Streptophyta</taxon>
        <taxon>Embryophyta</taxon>
        <taxon>Tracheophyta</taxon>
        <taxon>Spermatophyta</taxon>
        <taxon>Magnoliopsida</taxon>
        <taxon>Liliopsida</taxon>
        <taxon>Poales</taxon>
        <taxon>Poaceae</taxon>
        <taxon>PACMAD clade</taxon>
        <taxon>Panicoideae</taxon>
        <taxon>Panicodae</taxon>
        <taxon>Paniceae</taxon>
        <taxon>Dichantheliinae</taxon>
        <taxon>Dichanthelium</taxon>
    </lineage>
</organism>
<dbReference type="PANTHER" id="PTHR46224">
    <property type="entry name" value="ANKYRIN REPEAT FAMILY PROTEIN"/>
    <property type="match status" value="1"/>
</dbReference>
<evidence type="ECO:0000256" key="1">
    <source>
        <dbReference type="PROSITE-ProRule" id="PRU00023"/>
    </source>
</evidence>
<dbReference type="InterPro" id="IPR051616">
    <property type="entry name" value="Cul2-RING_E3_ligase_SR"/>
</dbReference>
<dbReference type="Proteomes" id="UP000095767">
    <property type="component" value="Unassembled WGS sequence"/>
</dbReference>
<dbReference type="AlphaFoldDB" id="A0A1E5W3P9"/>
<keyword evidence="4" id="KW-1185">Reference proteome</keyword>
<dbReference type="InterPro" id="IPR002110">
    <property type="entry name" value="Ankyrin_rpt"/>
</dbReference>
<dbReference type="OrthoDB" id="667534at2759"/>
<dbReference type="Pfam" id="PF12796">
    <property type="entry name" value="Ank_2"/>
    <property type="match status" value="1"/>
</dbReference>
<feature type="repeat" description="ANK" evidence="1">
    <location>
        <begin position="117"/>
        <end position="150"/>
    </location>
</feature>
<evidence type="ECO:0000313" key="3">
    <source>
        <dbReference type="EMBL" id="OEL32036.1"/>
    </source>
</evidence>
<dbReference type="InterPro" id="IPR036770">
    <property type="entry name" value="Ankyrin_rpt-contain_sf"/>
</dbReference>
<reference evidence="3 4" key="1">
    <citation type="submission" date="2016-09" db="EMBL/GenBank/DDBJ databases">
        <title>The draft genome of Dichanthelium oligosanthes: A C3 panicoid grass species.</title>
        <authorList>
            <person name="Studer A.J."/>
            <person name="Schnable J.C."/>
            <person name="Brutnell T.P."/>
        </authorList>
    </citation>
    <scope>NUCLEOTIDE SEQUENCE [LARGE SCALE GENOMIC DNA]</scope>
    <source>
        <strain evidence="4">cv. Kellogg 1175</strain>
        <tissue evidence="3">Leaf</tissue>
    </source>
</reference>
<sequence>MASPAAISDDLSTFGKSSLRPQLDLQPQLVPEDSDSDVDRPVADLLAAAFDGDIPRARKSAKKLAKAGKGVDEAVESVGDPESKRHGPLHMGAAAGKVICKFLIKDFQANVDATDAEGATPLVFAVQGTGSTAIVSLLLSHGADANKADNDGIAPLHVAADRGFYEVPELLLSEDADVDPICENGGAPVHIAAKNGHVEVLKVTDFPVLSIHHWWRLSGSSVECLEVLIENGKMPVEIAALKRWLQPLEIELSDSTLYAKRSLCFQHLNDKESALADAKAYRDLQPVVPEPCSDSEEEGDALKLVEEYSRGIEALMFGLNLGPESGPADKGSSTKAAAVAAAGPPVRRSTRERKPNSFFSGPEWGL</sequence>
<feature type="region of interest" description="Disordered" evidence="2">
    <location>
        <begin position="1"/>
        <end position="38"/>
    </location>
</feature>
<name>A0A1E5W3P9_9POAL</name>
<feature type="region of interest" description="Disordered" evidence="2">
    <location>
        <begin position="70"/>
        <end position="89"/>
    </location>
</feature>
<dbReference type="STRING" id="888268.A0A1E5W3P9"/>
<gene>
    <name evidence="3" type="ORF">BAE44_0006939</name>
</gene>
<evidence type="ECO:0000313" key="4">
    <source>
        <dbReference type="Proteomes" id="UP000095767"/>
    </source>
</evidence>
<dbReference type="PANTHER" id="PTHR46224:SF28">
    <property type="match status" value="1"/>
</dbReference>
<dbReference type="SMART" id="SM00248">
    <property type="entry name" value="ANK"/>
    <property type="match status" value="2"/>
</dbReference>
<dbReference type="Gene3D" id="1.25.40.20">
    <property type="entry name" value="Ankyrin repeat-containing domain"/>
    <property type="match status" value="1"/>
</dbReference>
<dbReference type="Gene3D" id="1.25.40.10">
    <property type="entry name" value="Tetratricopeptide repeat domain"/>
    <property type="match status" value="1"/>
</dbReference>
<feature type="compositionally biased region" description="Polar residues" evidence="2">
    <location>
        <begin position="10"/>
        <end position="20"/>
    </location>
</feature>
<keyword evidence="1" id="KW-0040">ANK repeat</keyword>
<dbReference type="PROSITE" id="PS50297">
    <property type="entry name" value="ANK_REP_REGION"/>
    <property type="match status" value="2"/>
</dbReference>
<dbReference type="InterPro" id="IPR011990">
    <property type="entry name" value="TPR-like_helical_dom_sf"/>
</dbReference>
<dbReference type="PROSITE" id="PS50088">
    <property type="entry name" value="ANK_REPEAT"/>
    <property type="match status" value="2"/>
</dbReference>